<proteinExistence type="predicted"/>
<evidence type="ECO:0000313" key="3">
    <source>
        <dbReference type="Proteomes" id="UP000233551"/>
    </source>
</evidence>
<protein>
    <submittedName>
        <fullName evidence="2">Uncharacterized protein</fullName>
    </submittedName>
</protein>
<feature type="compositionally biased region" description="Basic and acidic residues" evidence="1">
    <location>
        <begin position="77"/>
        <end position="89"/>
    </location>
</feature>
<keyword evidence="3" id="KW-1185">Reference proteome</keyword>
<dbReference type="Proteomes" id="UP000233551">
    <property type="component" value="Unassembled WGS sequence"/>
</dbReference>
<evidence type="ECO:0000256" key="1">
    <source>
        <dbReference type="SAM" id="MobiDB-lite"/>
    </source>
</evidence>
<evidence type="ECO:0000313" key="2">
    <source>
        <dbReference type="EMBL" id="PKI56397.1"/>
    </source>
</evidence>
<feature type="region of interest" description="Disordered" evidence="1">
    <location>
        <begin position="77"/>
        <end position="106"/>
    </location>
</feature>
<gene>
    <name evidence="2" type="ORF">CRG98_023200</name>
</gene>
<dbReference type="AlphaFoldDB" id="A0A2I0JJG8"/>
<dbReference type="EMBL" id="PGOL01001600">
    <property type="protein sequence ID" value="PKI56397.1"/>
    <property type="molecule type" value="Genomic_DNA"/>
</dbReference>
<name>A0A2I0JJG8_PUNGR</name>
<comment type="caution">
    <text evidence="2">The sequence shown here is derived from an EMBL/GenBank/DDBJ whole genome shotgun (WGS) entry which is preliminary data.</text>
</comment>
<accession>A0A2I0JJG8</accession>
<sequence>MAQSQPTAQPQAAVQPYLATVREVLVVRRGHRNSRPCFPKGWPRVLLSLTDARETLSPRSLLFPAPCCPGCRVACGHDEKRSDSRRERPYGSAAPRNAHGYLPCKGAERSLGPSEAVDLSFHDVVGFS</sequence>
<organism evidence="2 3">
    <name type="scientific">Punica granatum</name>
    <name type="common">Pomegranate</name>
    <dbReference type="NCBI Taxonomy" id="22663"/>
    <lineage>
        <taxon>Eukaryota</taxon>
        <taxon>Viridiplantae</taxon>
        <taxon>Streptophyta</taxon>
        <taxon>Embryophyta</taxon>
        <taxon>Tracheophyta</taxon>
        <taxon>Spermatophyta</taxon>
        <taxon>Magnoliopsida</taxon>
        <taxon>eudicotyledons</taxon>
        <taxon>Gunneridae</taxon>
        <taxon>Pentapetalae</taxon>
        <taxon>rosids</taxon>
        <taxon>malvids</taxon>
        <taxon>Myrtales</taxon>
        <taxon>Lythraceae</taxon>
        <taxon>Punica</taxon>
    </lineage>
</organism>
<reference evidence="2 3" key="1">
    <citation type="submission" date="2017-11" db="EMBL/GenBank/DDBJ databases">
        <title>De-novo sequencing of pomegranate (Punica granatum L.) genome.</title>
        <authorList>
            <person name="Akparov Z."/>
            <person name="Amiraslanov A."/>
            <person name="Hajiyeva S."/>
            <person name="Abbasov M."/>
            <person name="Kaur K."/>
            <person name="Hamwieh A."/>
            <person name="Solovyev V."/>
            <person name="Salamov A."/>
            <person name="Braich B."/>
            <person name="Kosarev P."/>
            <person name="Mahmoud A."/>
            <person name="Hajiyev E."/>
            <person name="Babayeva S."/>
            <person name="Izzatullayeva V."/>
            <person name="Mammadov A."/>
            <person name="Mammadov A."/>
            <person name="Sharifova S."/>
            <person name="Ojaghi J."/>
            <person name="Eynullazada K."/>
            <person name="Bayramov B."/>
            <person name="Abdulazimova A."/>
            <person name="Shahmuradov I."/>
        </authorList>
    </citation>
    <scope>NUCLEOTIDE SEQUENCE [LARGE SCALE GENOMIC DNA]</scope>
    <source>
        <strain evidence="3">cv. AG2017</strain>
        <tissue evidence="2">Leaf</tissue>
    </source>
</reference>